<evidence type="ECO:0000256" key="1">
    <source>
        <dbReference type="SAM" id="MobiDB-lite"/>
    </source>
</evidence>
<comment type="caution">
    <text evidence="2">The sequence shown here is derived from an EMBL/GenBank/DDBJ whole genome shotgun (WGS) entry which is preliminary data.</text>
</comment>
<protein>
    <submittedName>
        <fullName evidence="2">Uncharacterized protein</fullName>
    </submittedName>
</protein>
<evidence type="ECO:0000313" key="2">
    <source>
        <dbReference type="EMBL" id="KAK4021243.1"/>
    </source>
</evidence>
<reference evidence="2 3" key="1">
    <citation type="journal article" date="2023" name="Nucleic Acids Res.">
        <title>The hologenome of Daphnia magna reveals possible DNA methylation and microbiome-mediated evolution of the host genome.</title>
        <authorList>
            <person name="Chaturvedi A."/>
            <person name="Li X."/>
            <person name="Dhandapani V."/>
            <person name="Marshall H."/>
            <person name="Kissane S."/>
            <person name="Cuenca-Cambronero M."/>
            <person name="Asole G."/>
            <person name="Calvet F."/>
            <person name="Ruiz-Romero M."/>
            <person name="Marangio P."/>
            <person name="Guigo R."/>
            <person name="Rago D."/>
            <person name="Mirbahai L."/>
            <person name="Eastwood N."/>
            <person name="Colbourne J.K."/>
            <person name="Zhou J."/>
            <person name="Mallon E."/>
            <person name="Orsini L."/>
        </authorList>
    </citation>
    <scope>NUCLEOTIDE SEQUENCE [LARGE SCALE GENOMIC DNA]</scope>
    <source>
        <strain evidence="2">LRV0_1</strain>
    </source>
</reference>
<dbReference type="EMBL" id="JAOYFB010000036">
    <property type="protein sequence ID" value="KAK4021243.1"/>
    <property type="molecule type" value="Genomic_DNA"/>
</dbReference>
<proteinExistence type="predicted"/>
<name>A0ABR0A7X0_9CRUS</name>
<feature type="region of interest" description="Disordered" evidence="1">
    <location>
        <begin position="20"/>
        <end position="102"/>
    </location>
</feature>
<feature type="compositionally biased region" description="Acidic residues" evidence="1">
    <location>
        <begin position="50"/>
        <end position="78"/>
    </location>
</feature>
<evidence type="ECO:0000313" key="3">
    <source>
        <dbReference type="Proteomes" id="UP001234178"/>
    </source>
</evidence>
<gene>
    <name evidence="2" type="ORF">OUZ56_003162</name>
</gene>
<feature type="compositionally biased region" description="Low complexity" evidence="1">
    <location>
        <begin position="24"/>
        <end position="37"/>
    </location>
</feature>
<dbReference type="Proteomes" id="UP001234178">
    <property type="component" value="Unassembled WGS sequence"/>
</dbReference>
<organism evidence="2 3">
    <name type="scientific">Daphnia magna</name>
    <dbReference type="NCBI Taxonomy" id="35525"/>
    <lineage>
        <taxon>Eukaryota</taxon>
        <taxon>Metazoa</taxon>
        <taxon>Ecdysozoa</taxon>
        <taxon>Arthropoda</taxon>
        <taxon>Crustacea</taxon>
        <taxon>Branchiopoda</taxon>
        <taxon>Diplostraca</taxon>
        <taxon>Cladocera</taxon>
        <taxon>Anomopoda</taxon>
        <taxon>Daphniidae</taxon>
        <taxon>Daphnia</taxon>
    </lineage>
</organism>
<keyword evidence="3" id="KW-1185">Reference proteome</keyword>
<feature type="compositionally biased region" description="Basic and acidic residues" evidence="1">
    <location>
        <begin position="79"/>
        <end position="102"/>
    </location>
</feature>
<sequence length="220" mass="24982">MYCYLVFPELVSKATVAIQAGTQASSRSSPAPSTSSRHVTEQTNYSSAEESSDEEEEDEEEEDEEEEDEDEEEEEDEDGFHARKDAFPIKKENLKNMSTRDERNTSVFTRTVAQSYTRGDLKIPIPREQYVKIQDAIFSMLKVKLKKHRLPPKLESAISQKFNQVRPTAAGKRETGVGWDRGYVGQYPFFLSVDVLHEGLMWTTEMVLYGTILTIPVGVA</sequence>
<accession>A0ABR0A7X0</accession>